<proteinExistence type="inferred from homology"/>
<dbReference type="GO" id="GO:0008932">
    <property type="term" value="F:lytic endotransglycosylase activity"/>
    <property type="evidence" value="ECO:0007669"/>
    <property type="project" value="UniProtKB-UniRule"/>
</dbReference>
<keyword evidence="2 4" id="KW-0456">Lyase</keyword>
<feature type="compositionally biased region" description="Polar residues" evidence="6">
    <location>
        <begin position="30"/>
        <end position="39"/>
    </location>
</feature>
<dbReference type="Gene3D" id="2.40.40.10">
    <property type="entry name" value="RlpA-like domain"/>
    <property type="match status" value="1"/>
</dbReference>
<sequence>MNKSSIFFIILLLILTSGCSSRGKRVYNNSTKAKSYSQNSDDHSSTVNKKDYNHPTMNPYVIRGIRYYPTVVSVGDEFSGNASWYGPDFHGKLTSNGEIYNMYDMTAAHKTLPMNTIVKVTNKRNGLSTVVRINDRGPFIATRIIDLSNKAAHKIEMVGAGTAPVSIEIIGFYNKNKKNIPTKKEMEDSPKQKSIEGFALQIASFSKIEGALAVQQKHNNTNGYTTVIKDVQTEQGRMFKVWLKGFRSEEEARDYKSLGNFKNSFIVREDYNDS</sequence>
<dbReference type="KEGG" id="sbal:HUE88_06480"/>
<dbReference type="InterPro" id="IPR036908">
    <property type="entry name" value="RlpA-like_sf"/>
</dbReference>
<keyword evidence="9" id="KW-1185">Reference proteome</keyword>
<keyword evidence="4" id="KW-1003">Cell membrane</keyword>
<dbReference type="PANTHER" id="PTHR34183:SF1">
    <property type="entry name" value="ENDOLYTIC PEPTIDOGLYCAN TRANSGLYCOSYLASE RLPA"/>
    <property type="match status" value="1"/>
</dbReference>
<dbReference type="Proteomes" id="UP000593994">
    <property type="component" value="Chromosome"/>
</dbReference>
<feature type="domain" description="SPOR" evidence="7">
    <location>
        <begin position="192"/>
        <end position="273"/>
    </location>
</feature>
<dbReference type="InterPro" id="IPR036680">
    <property type="entry name" value="SPOR-like_sf"/>
</dbReference>
<comment type="function">
    <text evidence="4">Lytic transglycosylase with a strong preference for naked glycan strands that lack stem peptides.</text>
</comment>
<dbReference type="EMBL" id="CP054492">
    <property type="protein sequence ID" value="QOY53316.1"/>
    <property type="molecule type" value="Genomic_DNA"/>
</dbReference>
<evidence type="ECO:0000256" key="4">
    <source>
        <dbReference type="HAMAP-Rule" id="MF_02071"/>
    </source>
</evidence>
<evidence type="ECO:0000256" key="3">
    <source>
        <dbReference type="ARBA" id="ARBA00023316"/>
    </source>
</evidence>
<keyword evidence="1" id="KW-0732">Signal</keyword>
<evidence type="ECO:0000256" key="5">
    <source>
        <dbReference type="RuleBase" id="RU003495"/>
    </source>
</evidence>
<comment type="similarity">
    <text evidence="4 5">Belongs to the RlpA family.</text>
</comment>
<evidence type="ECO:0000313" key="9">
    <source>
        <dbReference type="Proteomes" id="UP000593994"/>
    </source>
</evidence>
<dbReference type="Pfam" id="PF03330">
    <property type="entry name" value="DPBB_1"/>
    <property type="match status" value="1"/>
</dbReference>
<dbReference type="GO" id="GO:0000270">
    <property type="term" value="P:peptidoglycan metabolic process"/>
    <property type="evidence" value="ECO:0007669"/>
    <property type="project" value="UniProtKB-UniRule"/>
</dbReference>
<dbReference type="GO" id="GO:0042834">
    <property type="term" value="F:peptidoglycan binding"/>
    <property type="evidence" value="ECO:0007669"/>
    <property type="project" value="InterPro"/>
</dbReference>
<dbReference type="GO" id="GO:0071555">
    <property type="term" value="P:cell wall organization"/>
    <property type="evidence" value="ECO:0007669"/>
    <property type="project" value="UniProtKB-KW"/>
</dbReference>
<dbReference type="InterPro" id="IPR009009">
    <property type="entry name" value="RlpA-like_DPBB"/>
</dbReference>
<dbReference type="Pfam" id="PF05036">
    <property type="entry name" value="SPOR"/>
    <property type="match status" value="1"/>
</dbReference>
<name>A0A7S7LXR4_9BACT</name>
<evidence type="ECO:0000256" key="1">
    <source>
        <dbReference type="ARBA" id="ARBA00022729"/>
    </source>
</evidence>
<dbReference type="RefSeq" id="WP_194372273.1">
    <property type="nucleotide sequence ID" value="NZ_CP054492.1"/>
</dbReference>
<dbReference type="PANTHER" id="PTHR34183">
    <property type="entry name" value="ENDOLYTIC PEPTIDOGLYCAN TRANSGLYCOSYLASE RLPA"/>
    <property type="match status" value="1"/>
</dbReference>
<evidence type="ECO:0000259" key="7">
    <source>
        <dbReference type="PROSITE" id="PS51724"/>
    </source>
</evidence>
<organism evidence="8 9">
    <name type="scientific">Candidatus Sulfurimonas baltica</name>
    <dbReference type="NCBI Taxonomy" id="2740404"/>
    <lineage>
        <taxon>Bacteria</taxon>
        <taxon>Pseudomonadati</taxon>
        <taxon>Campylobacterota</taxon>
        <taxon>Epsilonproteobacteria</taxon>
        <taxon>Campylobacterales</taxon>
        <taxon>Sulfurimonadaceae</taxon>
        <taxon>Sulfurimonas</taxon>
    </lineage>
</organism>
<dbReference type="GO" id="GO:0005886">
    <property type="term" value="C:plasma membrane"/>
    <property type="evidence" value="ECO:0007669"/>
    <property type="project" value="UniProtKB-SubCell"/>
</dbReference>
<dbReference type="HAMAP" id="MF_02071">
    <property type="entry name" value="RlpA"/>
    <property type="match status" value="1"/>
</dbReference>
<dbReference type="EC" id="4.2.2.-" evidence="4"/>
<keyword evidence="4" id="KW-0472">Membrane</keyword>
<feature type="compositionally biased region" description="Basic and acidic residues" evidence="6">
    <location>
        <begin position="40"/>
        <end position="50"/>
    </location>
</feature>
<accession>A0A7S7LXR4</accession>
<evidence type="ECO:0000313" key="8">
    <source>
        <dbReference type="EMBL" id="QOY53316.1"/>
    </source>
</evidence>
<reference evidence="8 9" key="1">
    <citation type="submission" date="2020-05" db="EMBL/GenBank/DDBJ databases">
        <title>Sulfurimonas marisnigri, sp. nov., and Sulfurimonas baltica, sp. nov., manganese oxide reducing chemolithoautotrophs of the class Epsilonproteobacteria isolated from the pelagic redoxclines of the Black and Baltic Seas and emended description of the genus Sulfurimonas.</title>
        <authorList>
            <person name="Henkel J.V."/>
            <person name="Laudan C."/>
            <person name="Werner J."/>
            <person name="Neu T."/>
            <person name="Plewe S."/>
            <person name="Sproer C."/>
            <person name="Bunk B."/>
            <person name="Schulz-Vogt H.N."/>
        </authorList>
    </citation>
    <scope>NUCLEOTIDE SEQUENCE [LARGE SCALE GENOMIC DNA]</scope>
    <source>
        <strain evidence="8 9">GD2</strain>
    </source>
</reference>
<gene>
    <name evidence="4" type="primary">rlpA</name>
    <name evidence="8" type="ORF">HUE88_06480</name>
</gene>
<dbReference type="InterPro" id="IPR012997">
    <property type="entry name" value="RplA"/>
</dbReference>
<dbReference type="NCBIfam" id="TIGR00413">
    <property type="entry name" value="rlpA"/>
    <property type="match status" value="1"/>
</dbReference>
<dbReference type="InterPro" id="IPR034718">
    <property type="entry name" value="RlpA"/>
</dbReference>
<keyword evidence="4" id="KW-0564">Palmitate</keyword>
<feature type="region of interest" description="Disordered" evidence="6">
    <location>
        <begin position="30"/>
        <end position="50"/>
    </location>
</feature>
<keyword evidence="4" id="KW-0449">Lipoprotein</keyword>
<evidence type="ECO:0000256" key="2">
    <source>
        <dbReference type="ARBA" id="ARBA00023239"/>
    </source>
</evidence>
<dbReference type="InterPro" id="IPR007730">
    <property type="entry name" value="SPOR-like_dom"/>
</dbReference>
<dbReference type="AlphaFoldDB" id="A0A7S7LXR4"/>
<dbReference type="PROSITE" id="PS51257">
    <property type="entry name" value="PROKAR_LIPOPROTEIN"/>
    <property type="match status" value="1"/>
</dbReference>
<evidence type="ECO:0000256" key="6">
    <source>
        <dbReference type="SAM" id="MobiDB-lite"/>
    </source>
</evidence>
<keyword evidence="3 4" id="KW-0961">Cell wall biogenesis/degradation</keyword>
<dbReference type="SUPFAM" id="SSF50685">
    <property type="entry name" value="Barwin-like endoglucanases"/>
    <property type="match status" value="1"/>
</dbReference>
<protein>
    <recommendedName>
        <fullName evidence="4">Probable endolytic peptidoglycan transglycosylase RlpA</fullName>
        <ecNumber evidence="4">4.2.2.-</ecNumber>
    </recommendedName>
</protein>
<dbReference type="Gene3D" id="3.30.70.1070">
    <property type="entry name" value="Sporulation related repeat"/>
    <property type="match status" value="1"/>
</dbReference>
<dbReference type="CDD" id="cd22268">
    <property type="entry name" value="DPBB_RlpA-like"/>
    <property type="match status" value="1"/>
</dbReference>
<comment type="subcellular location">
    <subcellularLocation>
        <location evidence="4">Cell membrane</location>
        <topology evidence="4">Lipid-anchor</topology>
    </subcellularLocation>
</comment>
<dbReference type="PROSITE" id="PS51724">
    <property type="entry name" value="SPOR"/>
    <property type="match status" value="1"/>
</dbReference>